<sequence length="1144" mass="118879">MAKPEKAGTEEPLVVPFAAPTDRADGTTPAASTEELAGVEAARLCDDKYFGGAGLDSPAAKGLLGGKGAGLVTLARLGLPVPPGAVVTTAACEAYTAWRDARKGEPEAPPHDDIASPASAAVADGSNGGAAPELAGHCLPAEVWMEVLRGVRSIEWAHGRMLGSLEYPLLLSVRSGAAVSMPGMMDTVLNLGVCEANVGALGPAKFGWDCLRRFREMYGSVVLGVPRDAFERECDAAREAAGGVATDAELSADQMRELAARQAQVIKAHGCCIPDDVYEQLAQSVAAVFRSFQGSRARTYRRVHGLTGLRGTAVTIQAMVFGNRGGDSGAGVAFSRDPASGERGLYGEWAANAQGEDVVSGTRTPLALQDLRARLPRVYARLRECCDTLEAHYKDMQDTEFTFEEGTLFMLQTRAGKRTGRAAVRIAYSLVKEGIIDQTEALMRVEASHVEQVLMPSIPLATTQTQSYADAVIAKGLPAGPGAAVGKIVFSSAKAEELAAQGVPVLLVRTETSADDIAGMAAAAGVLTARGGVTSHAAVVARGWGKPCIVGAGEISIVPETEATDGPASSTPVAAAGAQGGIEIGTSTQTHAAAPAGLGSASAGAPGTSMVLRITAQKDKANRGAPLSTKTDAGSAGAAGGAEDASAMCDTLFLAEGTTLTINGTTGEVLLGGTHGVCAAHTTHELDTLLEWADATSSLRVLANADTPEDALAARAHGAVGIGLVRTEHMWFASPQRVAAIRRLILEGAFEGTDSHDVDAKVPKEGDQQQKGASAPPPSATPPAAVDVAAFQRSDFRAIFEAMSGLPVTIRLLDPPLHEFLPDVSALDDRGERGDTIRKQYMALARAMSLPYELVTQRARALAERNPMMGLRGCRLGIMRPELTAMQATAVIEAACDASEAGFTPMPKIMVPLVSCTEEYAHQAAVIEDACNAVLQRRGFLRATRSHSSAAGDGFVPAGATAEDDDELAAEARRELDEASEKPCLSYDVGVMIETPRAALIAAELAPRCAFFSFGSNDLTQLAYGFSRDDAQAGFLASYVEKRLLAHDPFVSIDKAGVGRLIWWAASAGRAANEHLHVSLCGEHAGDARSVAFLVREARLDSVSCSPARVPATRLAAAHAEILAARENGTTGPAAHSAVVGVGV</sequence>
<dbReference type="EC" id="2.7.9.1" evidence="3"/>
<dbReference type="AlphaFoldDB" id="A0A7R9TYC3"/>
<evidence type="ECO:0000256" key="4">
    <source>
        <dbReference type="ARBA" id="ARBA00022679"/>
    </source>
</evidence>
<dbReference type="Gene3D" id="3.30.1490.20">
    <property type="entry name" value="ATP-grasp fold, A domain"/>
    <property type="match status" value="1"/>
</dbReference>
<feature type="compositionally biased region" description="Basic and acidic residues" evidence="11">
    <location>
        <begin position="755"/>
        <end position="768"/>
    </location>
</feature>
<feature type="compositionally biased region" description="Basic and acidic residues" evidence="11">
    <location>
        <begin position="103"/>
        <end position="114"/>
    </location>
</feature>
<dbReference type="InterPro" id="IPR018274">
    <property type="entry name" value="PEP_util_AS"/>
</dbReference>
<comment type="similarity">
    <text evidence="2">Belongs to the PEP-utilizing enzyme family.</text>
</comment>
<dbReference type="PANTHER" id="PTHR22931:SF9">
    <property type="entry name" value="PYRUVATE, PHOSPHATE DIKINASE 1, CHLOROPLASTIC"/>
    <property type="match status" value="1"/>
</dbReference>
<dbReference type="PANTHER" id="PTHR22931">
    <property type="entry name" value="PHOSPHOENOLPYRUVATE DIKINASE-RELATED"/>
    <property type="match status" value="1"/>
</dbReference>
<dbReference type="GO" id="GO:0046872">
    <property type="term" value="F:metal ion binding"/>
    <property type="evidence" value="ECO:0007669"/>
    <property type="project" value="UniProtKB-KW"/>
</dbReference>
<evidence type="ECO:0000256" key="2">
    <source>
        <dbReference type="ARBA" id="ARBA00007837"/>
    </source>
</evidence>
<dbReference type="GO" id="GO:0005524">
    <property type="term" value="F:ATP binding"/>
    <property type="evidence" value="ECO:0007669"/>
    <property type="project" value="UniProtKB-KW"/>
</dbReference>
<feature type="region of interest" description="Disordered" evidence="11">
    <location>
        <begin position="620"/>
        <end position="639"/>
    </location>
</feature>
<keyword evidence="7" id="KW-0418">Kinase</keyword>
<dbReference type="GO" id="GO:0016301">
    <property type="term" value="F:kinase activity"/>
    <property type="evidence" value="ECO:0007669"/>
    <property type="project" value="UniProtKB-KW"/>
</dbReference>
<dbReference type="EMBL" id="HBDZ01013603">
    <property type="protein sequence ID" value="CAD8247955.1"/>
    <property type="molecule type" value="Transcribed_RNA"/>
</dbReference>
<dbReference type="SUPFAM" id="SSF52009">
    <property type="entry name" value="Phosphohistidine domain"/>
    <property type="match status" value="1"/>
</dbReference>
<dbReference type="InterPro" id="IPR010121">
    <property type="entry name" value="Pyruvate_phosphate_dikinase"/>
</dbReference>
<keyword evidence="9" id="KW-0460">Magnesium</keyword>
<evidence type="ECO:0000259" key="14">
    <source>
        <dbReference type="Pfam" id="PF02896"/>
    </source>
</evidence>
<dbReference type="Pfam" id="PF01326">
    <property type="entry name" value="PPDK_N"/>
    <property type="match status" value="2"/>
</dbReference>
<feature type="domain" description="Pyruvate phosphate dikinase AMP/ATP-binding" evidence="13">
    <location>
        <begin position="381"/>
        <end position="428"/>
    </location>
</feature>
<dbReference type="InterPro" id="IPR015813">
    <property type="entry name" value="Pyrv/PenolPyrv_kinase-like_dom"/>
</dbReference>
<comment type="cofactor">
    <cofactor evidence="1">
        <name>Mg(2+)</name>
        <dbReference type="ChEBI" id="CHEBI:18420"/>
    </cofactor>
</comment>
<evidence type="ECO:0000259" key="13">
    <source>
        <dbReference type="Pfam" id="PF01326"/>
    </source>
</evidence>
<dbReference type="SUPFAM" id="SSF51621">
    <property type="entry name" value="Phosphoenolpyruvate/pyruvate domain"/>
    <property type="match status" value="2"/>
</dbReference>
<keyword evidence="6" id="KW-0547">Nucleotide-binding</keyword>
<evidence type="ECO:0000256" key="3">
    <source>
        <dbReference type="ARBA" id="ARBA00011994"/>
    </source>
</evidence>
<evidence type="ECO:0000256" key="7">
    <source>
        <dbReference type="ARBA" id="ARBA00022777"/>
    </source>
</evidence>
<dbReference type="InterPro" id="IPR040442">
    <property type="entry name" value="Pyrv_kinase-like_dom_sf"/>
</dbReference>
<dbReference type="InterPro" id="IPR036637">
    <property type="entry name" value="Phosphohistidine_dom_sf"/>
</dbReference>
<feature type="domain" description="Pyruvate phosphate dikinase AMP/ATP-binding" evidence="13">
    <location>
        <begin position="63"/>
        <end position="365"/>
    </location>
</feature>
<dbReference type="SUPFAM" id="SSF56059">
    <property type="entry name" value="Glutathione synthetase ATP-binding domain-like"/>
    <property type="match status" value="1"/>
</dbReference>
<keyword evidence="5" id="KW-0479">Metal-binding</keyword>
<dbReference type="Pfam" id="PF00391">
    <property type="entry name" value="PEP-utilizers"/>
    <property type="match status" value="1"/>
</dbReference>
<dbReference type="Gene3D" id="3.30.470.20">
    <property type="entry name" value="ATP-grasp fold, B domain"/>
    <property type="match status" value="1"/>
</dbReference>
<dbReference type="InterPro" id="IPR008279">
    <property type="entry name" value="PEP-util_enz_mobile_dom"/>
</dbReference>
<evidence type="ECO:0000259" key="12">
    <source>
        <dbReference type="Pfam" id="PF00391"/>
    </source>
</evidence>
<evidence type="ECO:0000313" key="15">
    <source>
        <dbReference type="EMBL" id="CAD8247955.1"/>
    </source>
</evidence>
<evidence type="ECO:0000256" key="6">
    <source>
        <dbReference type="ARBA" id="ARBA00022741"/>
    </source>
</evidence>
<reference evidence="15" key="1">
    <citation type="submission" date="2021-01" db="EMBL/GenBank/DDBJ databases">
        <authorList>
            <person name="Corre E."/>
            <person name="Pelletier E."/>
            <person name="Niang G."/>
            <person name="Scheremetjew M."/>
            <person name="Finn R."/>
            <person name="Kale V."/>
            <person name="Holt S."/>
            <person name="Cochrane G."/>
            <person name="Meng A."/>
            <person name="Brown T."/>
            <person name="Cohen L."/>
        </authorList>
    </citation>
    <scope>NUCLEOTIDE SEQUENCE</scope>
    <source>
        <strain evidence="15">CCMP1413</strain>
    </source>
</reference>
<dbReference type="Gene3D" id="3.50.30.10">
    <property type="entry name" value="Phosphohistidine domain"/>
    <property type="match status" value="1"/>
</dbReference>
<protein>
    <recommendedName>
        <fullName evidence="3">pyruvate, phosphate dikinase</fullName>
        <ecNumber evidence="3">2.7.9.1</ecNumber>
    </recommendedName>
</protein>
<keyword evidence="8" id="KW-0067">ATP-binding</keyword>
<comment type="catalytic activity">
    <reaction evidence="10">
        <text>pyruvate + phosphate + ATP = phosphoenolpyruvate + AMP + diphosphate + H(+)</text>
        <dbReference type="Rhea" id="RHEA:10756"/>
        <dbReference type="ChEBI" id="CHEBI:15361"/>
        <dbReference type="ChEBI" id="CHEBI:15378"/>
        <dbReference type="ChEBI" id="CHEBI:30616"/>
        <dbReference type="ChEBI" id="CHEBI:33019"/>
        <dbReference type="ChEBI" id="CHEBI:43474"/>
        <dbReference type="ChEBI" id="CHEBI:58702"/>
        <dbReference type="ChEBI" id="CHEBI:456215"/>
        <dbReference type="EC" id="2.7.9.1"/>
    </reaction>
</comment>
<accession>A0A7R9TYC3</accession>
<gene>
    <name evidence="15" type="ORF">PCOL08062_LOCUS10410</name>
</gene>
<evidence type="ECO:0000256" key="1">
    <source>
        <dbReference type="ARBA" id="ARBA00001946"/>
    </source>
</evidence>
<feature type="domain" description="PEP-utilising enzyme C-terminal" evidence="14">
    <location>
        <begin position="966"/>
        <end position="1121"/>
    </location>
</feature>
<dbReference type="Gene3D" id="1.10.189.10">
    <property type="entry name" value="Pyruvate Phosphate Dikinase, domain 2"/>
    <property type="match status" value="1"/>
</dbReference>
<feature type="region of interest" description="Disordered" evidence="11">
    <location>
        <begin position="103"/>
        <end position="128"/>
    </location>
</feature>
<dbReference type="PROSITE" id="PS00370">
    <property type="entry name" value="PEP_ENZYMES_PHOS_SITE"/>
    <property type="match status" value="1"/>
</dbReference>
<proteinExistence type="inferred from homology"/>
<dbReference type="InterPro" id="IPR002192">
    <property type="entry name" value="PPDK_AMP/ATP-bd"/>
</dbReference>
<dbReference type="Gene3D" id="1.20.80.30">
    <property type="match status" value="1"/>
</dbReference>
<feature type="region of interest" description="Disordered" evidence="11">
    <location>
        <begin position="1"/>
        <end position="34"/>
    </location>
</feature>
<feature type="region of interest" description="Disordered" evidence="11">
    <location>
        <begin position="755"/>
        <end position="784"/>
    </location>
</feature>
<feature type="domain" description="PEP-utilising enzyme C-terminal" evidence="14">
    <location>
        <begin position="685"/>
        <end position="936"/>
    </location>
</feature>
<evidence type="ECO:0000256" key="5">
    <source>
        <dbReference type="ARBA" id="ARBA00022723"/>
    </source>
</evidence>
<keyword evidence="4" id="KW-0808">Transferase</keyword>
<evidence type="ECO:0000256" key="11">
    <source>
        <dbReference type="SAM" id="MobiDB-lite"/>
    </source>
</evidence>
<feature type="domain" description="PEP-utilising enzyme mobile" evidence="12">
    <location>
        <begin position="505"/>
        <end position="557"/>
    </location>
</feature>
<dbReference type="InterPro" id="IPR000121">
    <property type="entry name" value="PEP_util_C"/>
</dbReference>
<dbReference type="GO" id="GO:0050242">
    <property type="term" value="F:pyruvate, phosphate dikinase activity"/>
    <property type="evidence" value="ECO:0007669"/>
    <property type="project" value="UniProtKB-EC"/>
</dbReference>
<dbReference type="InterPro" id="IPR013815">
    <property type="entry name" value="ATP_grasp_subdomain_1"/>
</dbReference>
<evidence type="ECO:0000256" key="9">
    <source>
        <dbReference type="ARBA" id="ARBA00022842"/>
    </source>
</evidence>
<name>A0A7R9TYC3_9VIRI</name>
<evidence type="ECO:0000256" key="8">
    <source>
        <dbReference type="ARBA" id="ARBA00022840"/>
    </source>
</evidence>
<evidence type="ECO:0000256" key="10">
    <source>
        <dbReference type="ARBA" id="ARBA00048103"/>
    </source>
</evidence>
<dbReference type="Pfam" id="PF02896">
    <property type="entry name" value="PEP-utilizers_C"/>
    <property type="match status" value="2"/>
</dbReference>
<organism evidence="15">
    <name type="scientific">Prasinoderma coloniale</name>
    <dbReference type="NCBI Taxonomy" id="156133"/>
    <lineage>
        <taxon>Eukaryota</taxon>
        <taxon>Viridiplantae</taxon>
        <taxon>Prasinodermophyta</taxon>
        <taxon>Prasinodermophyceae</taxon>
        <taxon>Prasinodermales</taxon>
        <taxon>Prasinodermaceae</taxon>
        <taxon>Prasinoderma</taxon>
    </lineage>
</organism>
<dbReference type="Gene3D" id="3.20.20.60">
    <property type="entry name" value="Phosphoenolpyruvate-binding domains"/>
    <property type="match status" value="1"/>
</dbReference>